<dbReference type="GO" id="GO:0008320">
    <property type="term" value="F:protein transmembrane transporter activity"/>
    <property type="evidence" value="ECO:0007669"/>
    <property type="project" value="TreeGrafter"/>
</dbReference>
<evidence type="ECO:0000256" key="4">
    <source>
        <dbReference type="SAM" id="SignalP"/>
    </source>
</evidence>
<evidence type="ECO:0008006" key="9">
    <source>
        <dbReference type="Google" id="ProtNLM"/>
    </source>
</evidence>
<gene>
    <name evidence="7" type="ORF">BJI69_20535</name>
</gene>
<evidence type="ECO:0000313" key="8">
    <source>
        <dbReference type="Proteomes" id="UP000182987"/>
    </source>
</evidence>
<dbReference type="Gene3D" id="2.40.160.50">
    <property type="entry name" value="membrane protein fhac: a member of the omp85/tpsb transporter family"/>
    <property type="match status" value="1"/>
</dbReference>
<keyword evidence="1" id="KW-0472">Membrane</keyword>
<keyword evidence="1" id="KW-1134">Transmembrane beta strand</keyword>
<evidence type="ECO:0000256" key="3">
    <source>
        <dbReference type="ARBA" id="ARBA00023237"/>
    </source>
</evidence>
<reference evidence="8" key="1">
    <citation type="submission" date="2016-09" db="EMBL/GenBank/DDBJ databases">
        <authorList>
            <person name="Lysoe E."/>
        </authorList>
    </citation>
    <scope>NUCLEOTIDE SEQUENCE [LARGE SCALE GENOMIC DNA]</scope>
    <source>
        <strain evidence="8">LJ96T</strain>
    </source>
</reference>
<dbReference type="AlphaFoldDB" id="A0A1L3EYB6"/>
<evidence type="ECO:0000259" key="6">
    <source>
        <dbReference type="Pfam" id="PF08479"/>
    </source>
</evidence>
<dbReference type="InterPro" id="IPR051544">
    <property type="entry name" value="TPS_OM_transporter"/>
</dbReference>
<evidence type="ECO:0000256" key="1">
    <source>
        <dbReference type="ARBA" id="ARBA00022452"/>
    </source>
</evidence>
<keyword evidence="3" id="KW-0998">Cell outer membrane</keyword>
<keyword evidence="2" id="KW-0812">Transmembrane</keyword>
<evidence type="ECO:0000259" key="5">
    <source>
        <dbReference type="Pfam" id="PF03865"/>
    </source>
</evidence>
<feature type="domain" description="Haemolysin activator HlyB C-terminal" evidence="5">
    <location>
        <begin position="183"/>
        <end position="448"/>
    </location>
</feature>
<dbReference type="Proteomes" id="UP000182987">
    <property type="component" value="Chromosome"/>
</dbReference>
<dbReference type="GO" id="GO:0098046">
    <property type="term" value="C:type V protein secretion system complex"/>
    <property type="evidence" value="ECO:0007669"/>
    <property type="project" value="TreeGrafter"/>
</dbReference>
<dbReference type="Pfam" id="PF08479">
    <property type="entry name" value="POTRA_2"/>
    <property type="match status" value="1"/>
</dbReference>
<proteinExistence type="predicted"/>
<feature type="domain" description="Polypeptide-transport-associated ShlB-type" evidence="6">
    <location>
        <begin position="43"/>
        <end position="117"/>
    </location>
</feature>
<evidence type="ECO:0000313" key="7">
    <source>
        <dbReference type="EMBL" id="APG06051.1"/>
    </source>
</evidence>
<dbReference type="GO" id="GO:0046819">
    <property type="term" value="P:protein secretion by the type V secretion system"/>
    <property type="evidence" value="ECO:0007669"/>
    <property type="project" value="TreeGrafter"/>
</dbReference>
<dbReference type="OrthoDB" id="5664954at2"/>
<dbReference type="EMBL" id="CP017480">
    <property type="protein sequence ID" value="APG06051.1"/>
    <property type="molecule type" value="Genomic_DNA"/>
</dbReference>
<dbReference type="Gene3D" id="3.10.20.310">
    <property type="entry name" value="membrane protein fhac"/>
    <property type="match status" value="1"/>
</dbReference>
<sequence length="545" mass="58307">MEHQGKVRVATRAVWVRGARALALAISLSLTGAAAAQDAPTAFDVNEYVVDGNTTLQALDIETAVYPFLGPGKSMNDVGAARDALQKLYQAHGYQSVVVDLPPQQVKGGVVRFQVTENTVGRVRVEGATYRSPKDIRDAVPALREGDVPNFTDAQQQLTDVNKRGGAQVVPVLAPGKLPQTMDVTLKVTDSSPLHASLEVNNDHSVNTPELRTVASVRDDNLFQKGQSASLTYIVAPQDRNAAEVWAGSYLIPLSSDWSVLTSAYKSNSNANAVGGTTVLGKGNAFGFTFVRTLPTHGEYSQSLSLGVTRKHFDQNISLGEQTSKAPIAYIPVVASYQGQSVGERSSSSIGVSGTFGFRAGGSDSAAFDNQRYKAKQNFFYVKFDGGHTMLFEDGFSLAGRLGLQLSTSSLVSSEQYAAGGDSTVRGYLEAEETADHGVIGSLEFRTPSIAQHIGGWVNDWRFHVFADAARLALMNALPQLIDAANPDAGSTRVTSYDLSSVGVGTRFQIFNIATGAFEVAYPFNNGQATRAHDTRIHFSLKADL</sequence>
<keyword evidence="4" id="KW-0732">Signal</keyword>
<dbReference type="InterPro" id="IPR013686">
    <property type="entry name" value="Polypept-transport_assoc_ShlB"/>
</dbReference>
<dbReference type="PANTHER" id="PTHR34597">
    <property type="entry name" value="SLR1661 PROTEIN"/>
    <property type="match status" value="1"/>
</dbReference>
<organism evidence="7 8">
    <name type="scientific">Luteibacter rhizovicinus DSM 16549</name>
    <dbReference type="NCBI Taxonomy" id="1440763"/>
    <lineage>
        <taxon>Bacteria</taxon>
        <taxon>Pseudomonadati</taxon>
        <taxon>Pseudomonadota</taxon>
        <taxon>Gammaproteobacteria</taxon>
        <taxon>Lysobacterales</taxon>
        <taxon>Rhodanobacteraceae</taxon>
        <taxon>Luteibacter</taxon>
    </lineage>
</organism>
<keyword evidence="8" id="KW-1185">Reference proteome</keyword>
<dbReference type="PANTHER" id="PTHR34597:SF6">
    <property type="entry name" value="BLR6126 PROTEIN"/>
    <property type="match status" value="1"/>
</dbReference>
<dbReference type="STRING" id="1440763.BJI69_20535"/>
<dbReference type="InterPro" id="IPR005565">
    <property type="entry name" value="Hemolysn_activator_HlyB_C"/>
</dbReference>
<feature type="chain" id="PRO_5009853262" description="POTRA domain-containing protein" evidence="4">
    <location>
        <begin position="37"/>
        <end position="545"/>
    </location>
</feature>
<evidence type="ECO:0000256" key="2">
    <source>
        <dbReference type="ARBA" id="ARBA00022692"/>
    </source>
</evidence>
<accession>A0A1L3EYB6</accession>
<dbReference type="KEGG" id="lrz:BJI69_20535"/>
<name>A0A1L3EYB6_9GAMM</name>
<feature type="signal peptide" evidence="4">
    <location>
        <begin position="1"/>
        <end position="36"/>
    </location>
</feature>
<dbReference type="Pfam" id="PF03865">
    <property type="entry name" value="ShlB"/>
    <property type="match status" value="1"/>
</dbReference>
<protein>
    <recommendedName>
        <fullName evidence="9">POTRA domain-containing protein</fullName>
    </recommendedName>
</protein>